<keyword evidence="2" id="KW-0472">Membrane</keyword>
<dbReference type="GeneID" id="70129498"/>
<name>A0A9P8RKC4_9PEZI</name>
<dbReference type="AlphaFoldDB" id="A0A9P8RKC4"/>
<reference evidence="3" key="1">
    <citation type="journal article" date="2021" name="Nat. Commun.">
        <title>Genetic determinants of endophytism in the Arabidopsis root mycobiome.</title>
        <authorList>
            <person name="Mesny F."/>
            <person name="Miyauchi S."/>
            <person name="Thiergart T."/>
            <person name="Pickel B."/>
            <person name="Atanasova L."/>
            <person name="Karlsson M."/>
            <person name="Huettel B."/>
            <person name="Barry K.W."/>
            <person name="Haridas S."/>
            <person name="Chen C."/>
            <person name="Bauer D."/>
            <person name="Andreopoulos W."/>
            <person name="Pangilinan J."/>
            <person name="LaButti K."/>
            <person name="Riley R."/>
            <person name="Lipzen A."/>
            <person name="Clum A."/>
            <person name="Drula E."/>
            <person name="Henrissat B."/>
            <person name="Kohler A."/>
            <person name="Grigoriev I.V."/>
            <person name="Martin F.M."/>
            <person name="Hacquard S."/>
        </authorList>
    </citation>
    <scope>NUCLEOTIDE SEQUENCE</scope>
    <source>
        <strain evidence="3">MPI-SDFR-AT-0073</strain>
    </source>
</reference>
<sequence length="283" mass="30836">MESTDSRATAQFSEFPEVDQRAWNQPSTLPEVVQPSYPEAHGYIRPRNEPGEKAAKILAYDLVGKEVKHDTASPLTSDGAHLIYQQTVQSMPKEPPSEKIVSETSKHLFRGCTPWRLLVLAVIVILAAVGGGVGGGIAASIQHSTSTAKYVAKFPSSAAPALTSSSPSTLATVLSTTSSSPAVSQTPTNLKNQTREFSFQAYERPNYEGGATNIYRTIGSQTLDFNCTSYIWQPNETTCCVTFCANHKWGGWWCQPRQQLVGIQPLTLAQTLTSSTECFWSLQ</sequence>
<feature type="transmembrane region" description="Helical" evidence="2">
    <location>
        <begin position="117"/>
        <end position="139"/>
    </location>
</feature>
<keyword evidence="2" id="KW-1133">Transmembrane helix</keyword>
<proteinExistence type="predicted"/>
<organism evidence="3 4">
    <name type="scientific">Truncatella angustata</name>
    <dbReference type="NCBI Taxonomy" id="152316"/>
    <lineage>
        <taxon>Eukaryota</taxon>
        <taxon>Fungi</taxon>
        <taxon>Dikarya</taxon>
        <taxon>Ascomycota</taxon>
        <taxon>Pezizomycotina</taxon>
        <taxon>Sordariomycetes</taxon>
        <taxon>Xylariomycetidae</taxon>
        <taxon>Amphisphaeriales</taxon>
        <taxon>Sporocadaceae</taxon>
        <taxon>Truncatella</taxon>
    </lineage>
</organism>
<evidence type="ECO:0000313" key="3">
    <source>
        <dbReference type="EMBL" id="KAH6647416.1"/>
    </source>
</evidence>
<accession>A0A9P8RKC4</accession>
<gene>
    <name evidence="3" type="ORF">BKA67DRAFT_539283</name>
</gene>
<keyword evidence="4" id="KW-1185">Reference proteome</keyword>
<comment type="caution">
    <text evidence="3">The sequence shown here is derived from an EMBL/GenBank/DDBJ whole genome shotgun (WGS) entry which is preliminary data.</text>
</comment>
<dbReference type="EMBL" id="JAGPXC010000008">
    <property type="protein sequence ID" value="KAH6647416.1"/>
    <property type="molecule type" value="Genomic_DNA"/>
</dbReference>
<feature type="region of interest" description="Disordered" evidence="1">
    <location>
        <begin position="1"/>
        <end position="48"/>
    </location>
</feature>
<protein>
    <submittedName>
        <fullName evidence="3">Uncharacterized protein</fullName>
    </submittedName>
</protein>
<dbReference type="Proteomes" id="UP000758603">
    <property type="component" value="Unassembled WGS sequence"/>
</dbReference>
<evidence type="ECO:0000313" key="4">
    <source>
        <dbReference type="Proteomes" id="UP000758603"/>
    </source>
</evidence>
<feature type="compositionally biased region" description="Polar residues" evidence="1">
    <location>
        <begin position="1"/>
        <end position="12"/>
    </location>
</feature>
<dbReference type="RefSeq" id="XP_045953928.1">
    <property type="nucleotide sequence ID" value="XM_046100606.1"/>
</dbReference>
<dbReference type="OrthoDB" id="4740910at2759"/>
<evidence type="ECO:0000256" key="1">
    <source>
        <dbReference type="SAM" id="MobiDB-lite"/>
    </source>
</evidence>
<keyword evidence="2" id="KW-0812">Transmembrane</keyword>
<evidence type="ECO:0000256" key="2">
    <source>
        <dbReference type="SAM" id="Phobius"/>
    </source>
</evidence>